<dbReference type="EMBL" id="MTPX02000045">
    <property type="protein sequence ID" value="PHP52428.1"/>
    <property type="molecule type" value="Genomic_DNA"/>
</dbReference>
<dbReference type="Proteomes" id="UP000194577">
    <property type="component" value="Unassembled WGS sequence"/>
</dbReference>
<comment type="caution">
    <text evidence="1">The sequence shown here is derived from an EMBL/GenBank/DDBJ whole genome shotgun (WGS) entry which is preliminary data.</text>
</comment>
<proteinExistence type="predicted"/>
<evidence type="ECO:0000313" key="2">
    <source>
        <dbReference type="Proteomes" id="UP000194577"/>
    </source>
</evidence>
<sequence>MYVSSTRSAVDTLLDPDRLSDLVGAPVRAVRLRIKPGVSVTASLLHTGTSTSAGWVRLLWPASRVKAVKIARRAERLGLRTQQRDTGDGLLAQFGEVAADPALVRHVAAAREHHLLEGLEGNLLRYNPLRRLVVRTPVGVVRLTAGSQRHAATVQAFAARCVPVPPARPLPQGMDAAHVSVQGFVGDATGAVV</sequence>
<evidence type="ECO:0000313" key="1">
    <source>
        <dbReference type="EMBL" id="PHP52428.1"/>
    </source>
</evidence>
<keyword evidence="2" id="KW-1185">Reference proteome</keyword>
<organism evidence="1 2">
    <name type="scientific">Actinomyces ruminis</name>
    <dbReference type="NCBI Taxonomy" id="1937003"/>
    <lineage>
        <taxon>Bacteria</taxon>
        <taxon>Bacillati</taxon>
        <taxon>Actinomycetota</taxon>
        <taxon>Actinomycetes</taxon>
        <taxon>Actinomycetales</taxon>
        <taxon>Actinomycetaceae</taxon>
        <taxon>Actinomyces</taxon>
    </lineage>
</organism>
<name>A0ABX4MBA6_9ACTO</name>
<feature type="non-terminal residue" evidence="1">
    <location>
        <position position="193"/>
    </location>
</feature>
<accession>A0ABX4MBA6</accession>
<reference evidence="1 2" key="1">
    <citation type="submission" date="2017-10" db="EMBL/GenBank/DDBJ databases">
        <title>Draft genome sequence of cellulolytic Actinomyces sp CtC72 isolated from cattle rumen fluid.</title>
        <authorList>
            <person name="Joshi A.J."/>
            <person name="Vasudevan G."/>
            <person name="Lanjekar V.B."/>
            <person name="Hivarkar S."/>
            <person name="Engineer A."/>
            <person name="Pore S.D."/>
            <person name="Dhakephalkar P.K."/>
            <person name="Dagar S."/>
        </authorList>
    </citation>
    <scope>NUCLEOTIDE SEQUENCE [LARGE SCALE GENOMIC DNA]</scope>
    <source>
        <strain evidence="2">CtC72</strain>
    </source>
</reference>
<protein>
    <submittedName>
        <fullName evidence="1">Phosphotransferase</fullName>
    </submittedName>
</protein>
<gene>
    <name evidence="1" type="ORF">BW737_009315</name>
</gene>